<comment type="caution">
    <text evidence="1">The sequence shown here is derived from an EMBL/GenBank/DDBJ whole genome shotgun (WGS) entry which is preliminary data.</text>
</comment>
<proteinExistence type="predicted"/>
<gene>
    <name evidence="1" type="ORF">CRP01_22510</name>
</gene>
<keyword evidence="2" id="KW-1185">Reference proteome</keyword>
<name>A0A2D0N791_FLAN2</name>
<evidence type="ECO:0000313" key="2">
    <source>
        <dbReference type="Proteomes" id="UP000223913"/>
    </source>
</evidence>
<protein>
    <submittedName>
        <fullName evidence="1">Uncharacterized protein</fullName>
    </submittedName>
</protein>
<dbReference type="EMBL" id="PDUD01000026">
    <property type="protein sequence ID" value="PHN04337.1"/>
    <property type="molecule type" value="Genomic_DNA"/>
</dbReference>
<reference evidence="1 2" key="1">
    <citation type="submission" date="2017-10" db="EMBL/GenBank/DDBJ databases">
        <title>The draft genome sequence of Lewinella nigricans NBRC 102662.</title>
        <authorList>
            <person name="Wang K."/>
        </authorList>
    </citation>
    <scope>NUCLEOTIDE SEQUENCE [LARGE SCALE GENOMIC DNA]</scope>
    <source>
        <strain evidence="1 2">NBRC 102662</strain>
    </source>
</reference>
<organism evidence="1 2">
    <name type="scientific">Flavilitoribacter nigricans (strain ATCC 23147 / DSM 23189 / NBRC 102662 / NCIMB 1420 / SS-2)</name>
    <name type="common">Lewinella nigricans</name>
    <dbReference type="NCBI Taxonomy" id="1122177"/>
    <lineage>
        <taxon>Bacteria</taxon>
        <taxon>Pseudomonadati</taxon>
        <taxon>Bacteroidota</taxon>
        <taxon>Saprospiria</taxon>
        <taxon>Saprospirales</taxon>
        <taxon>Lewinellaceae</taxon>
        <taxon>Flavilitoribacter</taxon>
    </lineage>
</organism>
<dbReference type="AlphaFoldDB" id="A0A2D0N791"/>
<sequence length="83" mass="10032">MPQTYIDCLSEIKWYELGKLWKTYFSNFNIFLYFLEKIKPESELLGKHEIKISFFLRGFSPGAPQQKFFFTVARTLRILRPHH</sequence>
<accession>A0A2D0N791</accession>
<evidence type="ECO:0000313" key="1">
    <source>
        <dbReference type="EMBL" id="PHN04337.1"/>
    </source>
</evidence>
<dbReference type="Proteomes" id="UP000223913">
    <property type="component" value="Unassembled WGS sequence"/>
</dbReference>